<evidence type="ECO:0008006" key="5">
    <source>
        <dbReference type="Google" id="ProtNLM"/>
    </source>
</evidence>
<organism evidence="3 4">
    <name type="scientific">Kribbella aluminosa</name>
    <dbReference type="NCBI Taxonomy" id="416017"/>
    <lineage>
        <taxon>Bacteria</taxon>
        <taxon>Bacillati</taxon>
        <taxon>Actinomycetota</taxon>
        <taxon>Actinomycetes</taxon>
        <taxon>Propionibacteriales</taxon>
        <taxon>Kribbellaceae</taxon>
        <taxon>Kribbella</taxon>
    </lineage>
</organism>
<name>A0ABS4V025_9ACTN</name>
<dbReference type="Proteomes" id="UP000755585">
    <property type="component" value="Unassembled WGS sequence"/>
</dbReference>
<evidence type="ECO:0000259" key="1">
    <source>
        <dbReference type="Pfam" id="PF18082"/>
    </source>
</evidence>
<evidence type="ECO:0000259" key="2">
    <source>
        <dbReference type="Pfam" id="PF18164"/>
    </source>
</evidence>
<dbReference type="EMBL" id="JAGINT010000002">
    <property type="protein sequence ID" value="MBP2357129.1"/>
    <property type="molecule type" value="Genomic_DNA"/>
</dbReference>
<dbReference type="Gene3D" id="3.40.630.120">
    <property type="match status" value="1"/>
</dbReference>
<dbReference type="Pfam" id="PF18164">
    <property type="entry name" value="GNAT_C"/>
    <property type="match status" value="1"/>
</dbReference>
<reference evidence="3 4" key="1">
    <citation type="submission" date="2021-03" db="EMBL/GenBank/DDBJ databases">
        <title>Sequencing the genomes of 1000 actinobacteria strains.</title>
        <authorList>
            <person name="Klenk H.-P."/>
        </authorList>
    </citation>
    <scope>NUCLEOTIDE SEQUENCE [LARGE SCALE GENOMIC DNA]</scope>
    <source>
        <strain evidence="3 4">DSM 18824</strain>
    </source>
</reference>
<proteinExistence type="predicted"/>
<comment type="caution">
    <text evidence="3">The sequence shown here is derived from an EMBL/GenBank/DDBJ whole genome shotgun (WGS) entry which is preliminary data.</text>
</comment>
<dbReference type="RefSeq" id="WP_209699542.1">
    <property type="nucleotide sequence ID" value="NZ_BAAAVU010000004.1"/>
</dbReference>
<dbReference type="Pfam" id="PF18082">
    <property type="entry name" value="NAT_N"/>
    <property type="match status" value="1"/>
</dbReference>
<keyword evidence="4" id="KW-1185">Reference proteome</keyword>
<protein>
    <recommendedName>
        <fullName evidence="5">Acyltransferase</fullName>
    </recommendedName>
</protein>
<evidence type="ECO:0000313" key="3">
    <source>
        <dbReference type="EMBL" id="MBP2357129.1"/>
    </source>
</evidence>
<feature type="domain" description="N-acyltransferase N-terminal" evidence="1">
    <location>
        <begin position="55"/>
        <end position="181"/>
    </location>
</feature>
<sequence>MAVIGAGADAEVARIAAELGLSGDALAHLRALAEAGPSATPVDLLQFAAGDPDGVLVRLGLSDDDRLDTLANRPDPVRDADLWWLLERCHHQLVQRLGTTGPLPPWPDLPTGTGAVGRFLYVWAFLTTVPAVRRYHADRGIADADSWPILAVLGAQLANHRELYGEGGLHTQNWMTHHFRGAIYALDRLHFERQRCWYDATDQGGPALGEAVLGLHIPEGRLTPDSVDAALDRARAFFRTHYPEEDYRFATCVSWVLDPQLTGYLAADTNLVRFQQRFTLLPAAAKDDRATVVEFLFKQPLADLDSLPRTTTLQRAVVDHIRRDRPWHFRTGWFPL</sequence>
<gene>
    <name evidence="3" type="ORF">JOF29_008239</name>
</gene>
<accession>A0ABS4V025</accession>
<dbReference type="InterPro" id="IPR041644">
    <property type="entry name" value="GNAT_C"/>
</dbReference>
<dbReference type="InterPro" id="IPR041273">
    <property type="entry name" value="NAT_N"/>
</dbReference>
<evidence type="ECO:0000313" key="4">
    <source>
        <dbReference type="Proteomes" id="UP000755585"/>
    </source>
</evidence>
<feature type="domain" description="GNAT-like C-terminal" evidence="2">
    <location>
        <begin position="183"/>
        <end position="334"/>
    </location>
</feature>